<evidence type="ECO:0000256" key="1">
    <source>
        <dbReference type="SAM" id="MobiDB-lite"/>
    </source>
</evidence>
<feature type="region of interest" description="Disordered" evidence="1">
    <location>
        <begin position="1"/>
        <end position="22"/>
    </location>
</feature>
<evidence type="ECO:0000313" key="2">
    <source>
        <dbReference type="EMBL" id="GGX76875.1"/>
    </source>
</evidence>
<comment type="caution">
    <text evidence="2">The sequence shown here is derived from an EMBL/GenBank/DDBJ whole genome shotgun (WGS) entry which is preliminary data.</text>
</comment>
<keyword evidence="3" id="KW-1185">Reference proteome</keyword>
<accession>A0ABQ2YB87</accession>
<dbReference type="Proteomes" id="UP000600877">
    <property type="component" value="Unassembled WGS sequence"/>
</dbReference>
<protein>
    <recommendedName>
        <fullName evidence="4">Uracil-DNA glycosylase</fullName>
    </recommendedName>
</protein>
<name>A0ABQ2YB87_9NEIS</name>
<reference evidence="3" key="1">
    <citation type="journal article" date="2019" name="Int. J. Syst. Evol. Microbiol.">
        <title>The Global Catalogue of Microorganisms (GCM) 10K type strain sequencing project: providing services to taxonomists for standard genome sequencing and annotation.</title>
        <authorList>
            <consortium name="The Broad Institute Genomics Platform"/>
            <consortium name="The Broad Institute Genome Sequencing Center for Infectious Disease"/>
            <person name="Wu L."/>
            <person name="Ma J."/>
        </authorList>
    </citation>
    <scope>NUCLEOTIDE SEQUENCE [LARGE SCALE GENOMIC DNA]</scope>
    <source>
        <strain evidence="3">KCTC 32041</strain>
    </source>
</reference>
<organism evidence="2 3">
    <name type="scientific">Vogesella alkaliphila</name>
    <dbReference type="NCBI Taxonomy" id="1193621"/>
    <lineage>
        <taxon>Bacteria</taxon>
        <taxon>Pseudomonadati</taxon>
        <taxon>Pseudomonadota</taxon>
        <taxon>Betaproteobacteria</taxon>
        <taxon>Neisseriales</taxon>
        <taxon>Chromobacteriaceae</taxon>
        <taxon>Vogesella</taxon>
    </lineage>
</organism>
<evidence type="ECO:0008006" key="4">
    <source>
        <dbReference type="Google" id="ProtNLM"/>
    </source>
</evidence>
<evidence type="ECO:0000313" key="3">
    <source>
        <dbReference type="Proteomes" id="UP000600877"/>
    </source>
</evidence>
<dbReference type="EMBL" id="BMYW01000001">
    <property type="protein sequence ID" value="GGX76875.1"/>
    <property type="molecule type" value="Genomic_DNA"/>
</dbReference>
<sequence length="79" mass="8889">MARLCDNPLSIPAPNPTVNRPSSPVPHCRACAHYYITHDARFPYGCRAMDFKSKRLPLQDVREATGRDCLTFSAKTTRP</sequence>
<gene>
    <name evidence="2" type="ORF">GCM10011290_00180</name>
</gene>
<proteinExistence type="predicted"/>